<gene>
    <name evidence="2" type="primary">Contig13237.g14124</name>
    <name evidence="2" type="ORF">STYLEM_11775</name>
</gene>
<evidence type="ECO:0000256" key="1">
    <source>
        <dbReference type="SAM" id="MobiDB-lite"/>
    </source>
</evidence>
<evidence type="ECO:0000313" key="3">
    <source>
        <dbReference type="Proteomes" id="UP000039865"/>
    </source>
</evidence>
<protein>
    <submittedName>
        <fullName evidence="2">Uncharacterized protein</fullName>
    </submittedName>
</protein>
<sequence length="224" mass="26815">MLDLRKNSISQKQISDEQINYKTFQDNRPKHKYMIDLKAIENRDVKGRKIPLKTDKSYQDDQQEQIELKKKVILTQIYKENALNYTRSIQETQKQTEQQTQQVSPMKNRQYKNNTDQDRSRNIQSQNYSFTKIDGDYLNNNLLNNKASRQNNTNFVKKLGVKQIAMKFEQVQDQKDYFNTNQSGFSKNKAKINYVNSLKRKRELLNKEKEKQNWPDFYSIINQP</sequence>
<feature type="compositionally biased region" description="Low complexity" evidence="1">
    <location>
        <begin position="93"/>
        <end position="102"/>
    </location>
</feature>
<feature type="region of interest" description="Disordered" evidence="1">
    <location>
        <begin position="93"/>
        <end position="124"/>
    </location>
</feature>
<proteinExistence type="predicted"/>
<dbReference type="Proteomes" id="UP000039865">
    <property type="component" value="Unassembled WGS sequence"/>
</dbReference>
<accession>A0A078AK28</accession>
<dbReference type="InParanoid" id="A0A078AK28"/>
<dbReference type="AlphaFoldDB" id="A0A078AK28"/>
<organism evidence="2 3">
    <name type="scientific">Stylonychia lemnae</name>
    <name type="common">Ciliate</name>
    <dbReference type="NCBI Taxonomy" id="5949"/>
    <lineage>
        <taxon>Eukaryota</taxon>
        <taxon>Sar</taxon>
        <taxon>Alveolata</taxon>
        <taxon>Ciliophora</taxon>
        <taxon>Intramacronucleata</taxon>
        <taxon>Spirotrichea</taxon>
        <taxon>Stichotrichia</taxon>
        <taxon>Sporadotrichida</taxon>
        <taxon>Oxytrichidae</taxon>
        <taxon>Stylonychinae</taxon>
        <taxon>Stylonychia</taxon>
    </lineage>
</organism>
<name>A0A078AK28_STYLE</name>
<dbReference type="EMBL" id="CCKQ01011201">
    <property type="protein sequence ID" value="CDW82740.1"/>
    <property type="molecule type" value="Genomic_DNA"/>
</dbReference>
<reference evidence="2 3" key="1">
    <citation type="submission" date="2014-06" db="EMBL/GenBank/DDBJ databases">
        <authorList>
            <person name="Swart Estienne"/>
        </authorList>
    </citation>
    <scope>NUCLEOTIDE SEQUENCE [LARGE SCALE GENOMIC DNA]</scope>
    <source>
        <strain evidence="2 3">130c</strain>
    </source>
</reference>
<keyword evidence="3" id="KW-1185">Reference proteome</keyword>
<evidence type="ECO:0000313" key="2">
    <source>
        <dbReference type="EMBL" id="CDW82740.1"/>
    </source>
</evidence>
<feature type="compositionally biased region" description="Polar residues" evidence="1">
    <location>
        <begin position="103"/>
        <end position="114"/>
    </location>
</feature>